<comment type="cofactor">
    <cofactor evidence="1">
        <name>[4Fe-4S] cluster</name>
        <dbReference type="ChEBI" id="CHEBI:49883"/>
    </cofactor>
</comment>
<comment type="similarity">
    <text evidence="3 12">Belongs to the organic radical-activating enzymes family.</text>
</comment>
<accession>A0AAE3J9U4</accession>
<keyword evidence="14" id="KW-1185">Reference proteome</keyword>
<gene>
    <name evidence="13" type="primary">nrdG</name>
    <name evidence="13" type="ORF">LKE05_10840</name>
</gene>
<evidence type="ECO:0000256" key="10">
    <source>
        <dbReference type="ARBA" id="ARBA00023014"/>
    </source>
</evidence>
<keyword evidence="10" id="KW-0411">Iron-sulfur</keyword>
<dbReference type="InterPro" id="IPR034457">
    <property type="entry name" value="Organic_radical-activating"/>
</dbReference>
<evidence type="ECO:0000313" key="13">
    <source>
        <dbReference type="EMBL" id="MCC2211283.1"/>
    </source>
</evidence>
<proteinExistence type="inferred from homology"/>
<dbReference type="SFLD" id="SFLDG01063">
    <property type="entry name" value="activating_enzymes__group_1"/>
    <property type="match status" value="1"/>
</dbReference>
<keyword evidence="7" id="KW-0479">Metal-binding</keyword>
<keyword evidence="9" id="KW-0408">Iron</keyword>
<dbReference type="SUPFAM" id="SSF102114">
    <property type="entry name" value="Radical SAM enzymes"/>
    <property type="match status" value="1"/>
</dbReference>
<dbReference type="SFLD" id="SFLDF00299">
    <property type="entry name" value="anaerobic_ribonucleoside-triph"/>
    <property type="match status" value="1"/>
</dbReference>
<keyword evidence="6" id="KW-0949">S-adenosyl-L-methionine</keyword>
<evidence type="ECO:0000256" key="11">
    <source>
        <dbReference type="ARBA" id="ARBA00047365"/>
    </source>
</evidence>
<keyword evidence="8 12" id="KW-0560">Oxidoreductase</keyword>
<dbReference type="InterPro" id="IPR001989">
    <property type="entry name" value="Radical_activat_CS"/>
</dbReference>
<dbReference type="InterPro" id="IPR058240">
    <property type="entry name" value="rSAM_sf"/>
</dbReference>
<protein>
    <recommendedName>
        <fullName evidence="4 12">Anaerobic ribonucleoside-triphosphate reductase-activating protein</fullName>
        <ecNumber evidence="12">1.97.1.-</ecNumber>
    </recommendedName>
</protein>
<dbReference type="GO" id="GO:0004748">
    <property type="term" value="F:ribonucleoside-diphosphate reductase activity, thioredoxin disulfide as acceptor"/>
    <property type="evidence" value="ECO:0007669"/>
    <property type="project" value="TreeGrafter"/>
</dbReference>
<evidence type="ECO:0000256" key="1">
    <source>
        <dbReference type="ARBA" id="ARBA00001966"/>
    </source>
</evidence>
<dbReference type="InterPro" id="IPR012837">
    <property type="entry name" value="NrdG"/>
</dbReference>
<evidence type="ECO:0000256" key="12">
    <source>
        <dbReference type="PIRNR" id="PIRNR000368"/>
    </source>
</evidence>
<comment type="function">
    <text evidence="2 12">Activation of anaerobic ribonucleoside-triphosphate reductase under anaerobic conditions by generation of an organic free radical, using S-adenosylmethionine and reduced flavodoxin as cosubstrates to produce 5'-deoxy-adenosine.</text>
</comment>
<evidence type="ECO:0000313" key="14">
    <source>
        <dbReference type="Proteomes" id="UP001198242"/>
    </source>
</evidence>
<keyword evidence="5" id="KW-0004">4Fe-4S</keyword>
<dbReference type="InterPro" id="IPR007197">
    <property type="entry name" value="rSAM"/>
</dbReference>
<reference evidence="13 14" key="1">
    <citation type="submission" date="2021-10" db="EMBL/GenBank/DDBJ databases">
        <title>Anaerobic single-cell dispensing facilitates the cultivation of human gut bacteria.</title>
        <authorList>
            <person name="Afrizal A."/>
        </authorList>
    </citation>
    <scope>NUCLEOTIDE SEQUENCE [LARGE SCALE GENOMIC DNA]</scope>
    <source>
        <strain evidence="13 14">CLA-AA-H232</strain>
    </source>
</reference>
<dbReference type="NCBIfam" id="TIGR02491">
    <property type="entry name" value="NrdG"/>
    <property type="match status" value="1"/>
</dbReference>
<dbReference type="GO" id="GO:0051539">
    <property type="term" value="F:4 iron, 4 sulfur cluster binding"/>
    <property type="evidence" value="ECO:0007669"/>
    <property type="project" value="UniProtKB-KW"/>
</dbReference>
<evidence type="ECO:0000256" key="3">
    <source>
        <dbReference type="ARBA" id="ARBA00009777"/>
    </source>
</evidence>
<dbReference type="EMBL" id="JAJEQM010000015">
    <property type="protein sequence ID" value="MCC2211283.1"/>
    <property type="molecule type" value="Genomic_DNA"/>
</dbReference>
<evidence type="ECO:0000256" key="7">
    <source>
        <dbReference type="ARBA" id="ARBA00022723"/>
    </source>
</evidence>
<dbReference type="SFLD" id="SFLDS00029">
    <property type="entry name" value="Radical_SAM"/>
    <property type="match status" value="1"/>
</dbReference>
<evidence type="ECO:0000256" key="6">
    <source>
        <dbReference type="ARBA" id="ARBA00022691"/>
    </source>
</evidence>
<dbReference type="InterPro" id="IPR013785">
    <property type="entry name" value="Aldolase_TIM"/>
</dbReference>
<dbReference type="RefSeq" id="WP_308456896.1">
    <property type="nucleotide sequence ID" value="NZ_JBBNHX010000089.1"/>
</dbReference>
<comment type="caution">
    <text evidence="13">The sequence shown here is derived from an EMBL/GenBank/DDBJ whole genome shotgun (WGS) entry which is preliminary data.</text>
</comment>
<dbReference type="GO" id="GO:0043365">
    <property type="term" value="F:[formate-C-acetyltransferase]-activating enzyme activity"/>
    <property type="evidence" value="ECO:0007669"/>
    <property type="project" value="InterPro"/>
</dbReference>
<dbReference type="Pfam" id="PF13353">
    <property type="entry name" value="Fer4_12"/>
    <property type="match status" value="1"/>
</dbReference>
<dbReference type="PANTHER" id="PTHR30352:SF2">
    <property type="entry name" value="ANAEROBIC RIBONUCLEOSIDE-TRIPHOSPHATE REDUCTASE-ACTIVATING PROTEIN"/>
    <property type="match status" value="1"/>
</dbReference>
<evidence type="ECO:0000256" key="9">
    <source>
        <dbReference type="ARBA" id="ARBA00023004"/>
    </source>
</evidence>
<sequence length="171" mass="19792">MYYGNIKKTDIANGTGVRVSLFVSGCRRHCKDCFNSETWDFCYGNEFTDDTMNEIITAMDKEYIKGFSLLGGEPFEKENRMAVQYILKTIKEHFPNKTVWCYSGFAFEELVGECEDILKYIDVLVDGAFVAEKKNLKLKFRGSENQRIINVKKSLEDKTVTELTEGEYDEY</sequence>
<dbReference type="GO" id="GO:0046872">
    <property type="term" value="F:metal ion binding"/>
    <property type="evidence" value="ECO:0007669"/>
    <property type="project" value="UniProtKB-KW"/>
</dbReference>
<organism evidence="13 14">
    <name type="scientific">Hominilimicola fabiformis</name>
    <dbReference type="NCBI Taxonomy" id="2885356"/>
    <lineage>
        <taxon>Bacteria</taxon>
        <taxon>Bacillati</taxon>
        <taxon>Bacillota</taxon>
        <taxon>Clostridia</taxon>
        <taxon>Eubacteriales</taxon>
        <taxon>Oscillospiraceae</taxon>
        <taxon>Hominilimicola</taxon>
    </lineage>
</organism>
<name>A0AAE3J9U4_9FIRM</name>
<dbReference type="PIRSF" id="PIRSF000368">
    <property type="entry name" value="NrdG"/>
    <property type="match status" value="1"/>
</dbReference>
<dbReference type="SFLD" id="SFLDG01066">
    <property type="entry name" value="organic_radical-activating_enz"/>
    <property type="match status" value="1"/>
</dbReference>
<dbReference type="PANTHER" id="PTHR30352">
    <property type="entry name" value="PYRUVATE FORMATE-LYASE-ACTIVATING ENZYME"/>
    <property type="match status" value="1"/>
</dbReference>
<dbReference type="Proteomes" id="UP001198242">
    <property type="component" value="Unassembled WGS sequence"/>
</dbReference>
<dbReference type="AlphaFoldDB" id="A0AAE3J9U4"/>
<evidence type="ECO:0000256" key="2">
    <source>
        <dbReference type="ARBA" id="ARBA00003852"/>
    </source>
</evidence>
<dbReference type="PROSITE" id="PS01087">
    <property type="entry name" value="RADICAL_ACTIVATING"/>
    <property type="match status" value="1"/>
</dbReference>
<dbReference type="Gene3D" id="3.20.20.70">
    <property type="entry name" value="Aldolase class I"/>
    <property type="match status" value="1"/>
</dbReference>
<evidence type="ECO:0000256" key="5">
    <source>
        <dbReference type="ARBA" id="ARBA00022485"/>
    </source>
</evidence>
<comment type="catalytic activity">
    <reaction evidence="11">
        <text>glycyl-[protein] + reduced [flavodoxin] + S-adenosyl-L-methionine = glycin-2-yl radical-[protein] + semiquinone [flavodoxin] + 5'-deoxyadenosine + L-methionine + H(+)</text>
        <dbReference type="Rhea" id="RHEA:61976"/>
        <dbReference type="Rhea" id="RHEA-COMP:10622"/>
        <dbReference type="Rhea" id="RHEA-COMP:14480"/>
        <dbReference type="Rhea" id="RHEA-COMP:15993"/>
        <dbReference type="Rhea" id="RHEA-COMP:15994"/>
        <dbReference type="ChEBI" id="CHEBI:15378"/>
        <dbReference type="ChEBI" id="CHEBI:17319"/>
        <dbReference type="ChEBI" id="CHEBI:29947"/>
        <dbReference type="ChEBI" id="CHEBI:32722"/>
        <dbReference type="ChEBI" id="CHEBI:57618"/>
        <dbReference type="ChEBI" id="CHEBI:57844"/>
        <dbReference type="ChEBI" id="CHEBI:59789"/>
        <dbReference type="ChEBI" id="CHEBI:140311"/>
    </reaction>
</comment>
<evidence type="ECO:0000256" key="4">
    <source>
        <dbReference type="ARBA" id="ARBA00014281"/>
    </source>
</evidence>
<dbReference type="EC" id="1.97.1.-" evidence="12"/>
<evidence type="ECO:0000256" key="8">
    <source>
        <dbReference type="ARBA" id="ARBA00023002"/>
    </source>
</evidence>